<dbReference type="PANTHER" id="PTHR30250:SF10">
    <property type="entry name" value="LIPOPOLYSACCHARIDE BIOSYNTHESIS PROTEIN WZXC"/>
    <property type="match status" value="1"/>
</dbReference>
<feature type="transmembrane region" description="Helical" evidence="7">
    <location>
        <begin position="172"/>
        <end position="190"/>
    </location>
</feature>
<feature type="transmembrane region" description="Helical" evidence="7">
    <location>
        <begin position="316"/>
        <end position="335"/>
    </location>
</feature>
<keyword evidence="4 7" id="KW-0812">Transmembrane</keyword>
<dbReference type="PANTHER" id="PTHR30250">
    <property type="entry name" value="PST FAMILY PREDICTED COLANIC ACID TRANSPORTER"/>
    <property type="match status" value="1"/>
</dbReference>
<dbReference type="RefSeq" id="WP_258822958.1">
    <property type="nucleotide sequence ID" value="NZ_JANUHB010000003.1"/>
</dbReference>
<name>A0ABT2DCU5_9BURK</name>
<dbReference type="CDD" id="cd13127">
    <property type="entry name" value="MATE_tuaB_like"/>
    <property type="match status" value="1"/>
</dbReference>
<keyword evidence="3" id="KW-1003">Cell membrane</keyword>
<evidence type="ECO:0000256" key="4">
    <source>
        <dbReference type="ARBA" id="ARBA00022692"/>
    </source>
</evidence>
<evidence type="ECO:0000313" key="8">
    <source>
        <dbReference type="EMBL" id="MCS0809145.1"/>
    </source>
</evidence>
<comment type="caution">
    <text evidence="8">The sequence shown here is derived from an EMBL/GenBank/DDBJ whole genome shotgun (WGS) entry which is preliminary data.</text>
</comment>
<organism evidence="8 9">
    <name type="scientific">Massilia agilis</name>
    <dbReference type="NCBI Taxonomy" id="1811226"/>
    <lineage>
        <taxon>Bacteria</taxon>
        <taxon>Pseudomonadati</taxon>
        <taxon>Pseudomonadota</taxon>
        <taxon>Betaproteobacteria</taxon>
        <taxon>Burkholderiales</taxon>
        <taxon>Oxalobacteraceae</taxon>
        <taxon>Telluria group</taxon>
        <taxon>Massilia</taxon>
    </lineage>
</organism>
<evidence type="ECO:0000256" key="3">
    <source>
        <dbReference type="ARBA" id="ARBA00022475"/>
    </source>
</evidence>
<feature type="transmembrane region" description="Helical" evidence="7">
    <location>
        <begin position="115"/>
        <end position="136"/>
    </location>
</feature>
<evidence type="ECO:0000256" key="2">
    <source>
        <dbReference type="ARBA" id="ARBA00007430"/>
    </source>
</evidence>
<evidence type="ECO:0000256" key="7">
    <source>
        <dbReference type="SAM" id="Phobius"/>
    </source>
</evidence>
<keyword evidence="6 7" id="KW-0472">Membrane</keyword>
<dbReference type="InterPro" id="IPR050833">
    <property type="entry name" value="Poly_Biosynth_Transport"/>
</dbReference>
<accession>A0ABT2DCU5</accession>
<comment type="subcellular location">
    <subcellularLocation>
        <location evidence="1">Cell membrane</location>
        <topology evidence="1">Multi-pass membrane protein</topology>
    </subcellularLocation>
</comment>
<feature type="transmembrane region" description="Helical" evidence="7">
    <location>
        <begin position="80"/>
        <end position="103"/>
    </location>
</feature>
<gene>
    <name evidence="8" type="ORF">NX774_14540</name>
</gene>
<feature type="transmembrane region" description="Helical" evidence="7">
    <location>
        <begin position="342"/>
        <end position="364"/>
    </location>
</feature>
<keyword evidence="9" id="KW-1185">Reference proteome</keyword>
<protein>
    <submittedName>
        <fullName evidence="8">Lipopolysaccharide biosynthesis protein</fullName>
    </submittedName>
</protein>
<proteinExistence type="inferred from homology"/>
<evidence type="ECO:0000313" key="9">
    <source>
        <dbReference type="Proteomes" id="UP001206126"/>
    </source>
</evidence>
<comment type="similarity">
    <text evidence="2">Belongs to the polysaccharide synthase family.</text>
</comment>
<evidence type="ECO:0000256" key="5">
    <source>
        <dbReference type="ARBA" id="ARBA00022989"/>
    </source>
</evidence>
<feature type="transmembrane region" description="Helical" evidence="7">
    <location>
        <begin position="413"/>
        <end position="431"/>
    </location>
</feature>
<feature type="transmembrane region" description="Helical" evidence="7">
    <location>
        <begin position="443"/>
        <end position="466"/>
    </location>
</feature>
<feature type="transmembrane region" description="Helical" evidence="7">
    <location>
        <begin position="20"/>
        <end position="38"/>
    </location>
</feature>
<feature type="transmembrane region" description="Helical" evidence="7">
    <location>
        <begin position="282"/>
        <end position="304"/>
    </location>
</feature>
<dbReference type="Pfam" id="PF13440">
    <property type="entry name" value="Polysacc_synt_3"/>
    <property type="match status" value="1"/>
</dbReference>
<feature type="transmembrane region" description="Helical" evidence="7">
    <location>
        <begin position="44"/>
        <end position="68"/>
    </location>
</feature>
<keyword evidence="5 7" id="KW-1133">Transmembrane helix</keyword>
<evidence type="ECO:0000256" key="1">
    <source>
        <dbReference type="ARBA" id="ARBA00004651"/>
    </source>
</evidence>
<reference evidence="8 9" key="1">
    <citation type="submission" date="2022-08" db="EMBL/GenBank/DDBJ databases">
        <title>Reclassification of Massilia species as members of the genera Telluria, Duganella, Pseudoduganella, Mokoshia gen. nov. and Zemynaea gen. nov. using orthogonal and non-orthogonal genome-based approaches.</title>
        <authorList>
            <person name="Bowman J.P."/>
        </authorList>
    </citation>
    <scope>NUCLEOTIDE SEQUENCE [LARGE SCALE GENOMIC DNA]</scope>
    <source>
        <strain evidence="8 9">JCM 31605</strain>
    </source>
</reference>
<feature type="transmembrane region" description="Helical" evidence="7">
    <location>
        <begin position="370"/>
        <end position="393"/>
    </location>
</feature>
<sequence length="500" mass="54229">MSDIDRKIAKGAAWMVLFKLVDRGIGVVSTVVLARLLLPADFGLVAMAMTLIGALQLLVAFSFDVALIQNPDAGRDEFDTAWTFNVLFAAACGVVLALLAPMAAVFYNEPRLAPVIYSLAIGFVLQGFSNIGPVSFRREMRFDREFKFLLGKRMATCVTIPLAFYLHNYWALVIGQLTGTVLSVWLSYSVSDYRPRFSLRAKVDLFHKSKWLMVNNLFQFLNNRAGQFILGRYAGAQALGVYSIASEISSLPTTELVAPVNRAAFPGYAKAAGNLAALRASFLNVVSSIAMVALPAGVGILVVADLLVPAALGWKWQSAVPIIQILAIYGVIEAVQNNIGYVYLALGRTTLITWTAGLQFALLVSMLIPGILWFGVLGAAGAFLITMILMIPVNQYLIARCLGLSALQFVRHVMRPLVASSIMGGVVLLLKDALQPRPVTLDYVMALLLCVAAGALVYVGSLYALWRWAARPSGPEGYAFARLEEMLRRLGRVSSQPPGA</sequence>
<dbReference type="EMBL" id="JANUHB010000003">
    <property type="protein sequence ID" value="MCS0809145.1"/>
    <property type="molecule type" value="Genomic_DNA"/>
</dbReference>
<feature type="transmembrane region" description="Helical" evidence="7">
    <location>
        <begin position="148"/>
        <end position="166"/>
    </location>
</feature>
<dbReference type="Proteomes" id="UP001206126">
    <property type="component" value="Unassembled WGS sequence"/>
</dbReference>
<evidence type="ECO:0000256" key="6">
    <source>
        <dbReference type="ARBA" id="ARBA00023136"/>
    </source>
</evidence>